<reference evidence="1 4" key="1">
    <citation type="submission" date="2016-04" db="EMBL/GenBank/DDBJ databases">
        <authorList>
            <person name="Evans L.H."/>
            <person name="Alamgir A."/>
            <person name="Owens N."/>
            <person name="Weber N.D."/>
            <person name="Virtaneva K."/>
            <person name="Barbian K."/>
            <person name="Babar A."/>
            <person name="Rosenke K."/>
        </authorList>
    </citation>
    <scope>NUCLEOTIDE SEQUENCE [LARGE SCALE GENOMIC DNA]</scope>
    <source>
        <strain evidence="1">S5</strain>
        <strain evidence="4">S5(T) (JCM 30642 \VKM B-2941)</strain>
    </source>
</reference>
<evidence type="ECO:0000313" key="1">
    <source>
        <dbReference type="EMBL" id="SIM71493.1"/>
    </source>
</evidence>
<dbReference type="KEGG" id="cdiv:CPM_1352"/>
<dbReference type="AlphaFoldDB" id="A0A1N5VEK1"/>
<dbReference type="EMBL" id="LT719092">
    <property type="protein sequence ID" value="SJK85152.1"/>
    <property type="molecule type" value="Genomic_DNA"/>
</dbReference>
<dbReference type="OrthoDB" id="55756at2157"/>
<name>A0A1N5VEK1_9ARCH</name>
<dbReference type="RefSeq" id="WP_021788928.1">
    <property type="nucleotide sequence ID" value="NZ_LT671858.1"/>
</dbReference>
<accession>A0A1N5VEK1</accession>
<dbReference type="GeneID" id="41588599"/>
<dbReference type="EMBL" id="LT671858">
    <property type="protein sequence ID" value="SIM71493.1"/>
    <property type="molecule type" value="Genomic_DNA"/>
</dbReference>
<gene>
    <name evidence="2" type="ORF">CPM_1352</name>
    <name evidence="1" type="ORF">CSP5_1353</name>
</gene>
<reference evidence="2" key="2">
    <citation type="submission" date="2016-06" db="EMBL/GenBank/DDBJ databases">
        <authorList>
            <person name="Olsen C.W."/>
            <person name="Carey S."/>
            <person name="Hinshaw L."/>
            <person name="Karasin A.I."/>
        </authorList>
    </citation>
    <scope>NUCLEOTIDE SEQUENCE [LARGE SCALE GENOMIC DNA]</scope>
    <source>
        <strain evidence="2">PM4</strain>
    </source>
</reference>
<protein>
    <submittedName>
        <fullName evidence="1">Uncharacterized protein</fullName>
    </submittedName>
</protein>
<dbReference type="STRING" id="1673428.CPM_1352"/>
<sequence>MPSVKRKDPNKIIAQRRESNNLRNIPDILIPIWQIKIRERFGIDVDREIARYIVLAAHEEGTWKKQRAIRKIEDILRSRGMSRETSKKVAVDVIKMAIGGKSRED</sequence>
<keyword evidence="3" id="KW-1185">Reference proteome</keyword>
<proteinExistence type="predicted"/>
<evidence type="ECO:0000313" key="2">
    <source>
        <dbReference type="EMBL" id="SJK85152.1"/>
    </source>
</evidence>
<evidence type="ECO:0000313" key="4">
    <source>
        <dbReference type="Proteomes" id="UP000195607"/>
    </source>
</evidence>
<reference evidence="3" key="3">
    <citation type="submission" date="2016-06" db="EMBL/GenBank/DDBJ databases">
        <authorList>
            <person name="Toshchakov V.S."/>
        </authorList>
    </citation>
    <scope>NUCLEOTIDE SEQUENCE [LARGE SCALE GENOMIC DNA]</scope>
    <source>
        <strain>PM4 (JCM 30641</strain>
        <strain evidence="3">\VKM B-2940)</strain>
    </source>
</reference>
<dbReference type="Proteomes" id="UP000187822">
    <property type="component" value="Chromosome I"/>
</dbReference>
<evidence type="ECO:0000313" key="3">
    <source>
        <dbReference type="Proteomes" id="UP000187822"/>
    </source>
</evidence>
<organism evidence="1 4">
    <name type="scientific">Cuniculiplasma divulgatum</name>
    <dbReference type="NCBI Taxonomy" id="1673428"/>
    <lineage>
        <taxon>Archaea</taxon>
        <taxon>Methanobacteriati</taxon>
        <taxon>Thermoplasmatota</taxon>
        <taxon>Thermoplasmata</taxon>
        <taxon>Thermoplasmatales</taxon>
        <taxon>Cuniculiplasmataceae</taxon>
        <taxon>Cuniculiplasma</taxon>
    </lineage>
</organism>
<dbReference type="Proteomes" id="UP000195607">
    <property type="component" value="Chromosome I"/>
</dbReference>